<dbReference type="AlphaFoldDB" id="Q7YXW1"/>
<gene>
    <name evidence="1" type="primary">CG18854</name>
</gene>
<proteinExistence type="evidence at transcript level"/>
<reference evidence="1" key="1">
    <citation type="submission" date="2003-12" db="EMBL/GenBank/DDBJ databases">
        <authorList>
            <person name="Stapleton M."/>
            <person name="Brokstein P."/>
            <person name="Hong L."/>
            <person name="Agbayani A."/>
            <person name="Carlson J."/>
            <person name="Champe M."/>
            <person name="Chavez C."/>
            <person name="Dorsett V."/>
            <person name="Dresnek D."/>
            <person name="Farfan D."/>
            <person name="Frise E."/>
            <person name="George R."/>
            <person name="Gonzalez M."/>
            <person name="Guarin H."/>
            <person name="Kronmiller B."/>
            <person name="Li P."/>
            <person name="Liao G."/>
            <person name="Miranda A."/>
            <person name="Mungall C.J."/>
            <person name="Nunoo J."/>
            <person name="Pacleb J."/>
            <person name="Paragas V."/>
            <person name="Park S."/>
            <person name="Patel S."/>
            <person name="Phouanenavong S."/>
            <person name="Wan K."/>
            <person name="Yu C."/>
            <person name="Lewis S.E."/>
            <person name="Rubin G.M."/>
            <person name="Celniker S."/>
        </authorList>
    </citation>
    <scope>NUCLEOTIDE SEQUENCE</scope>
    <source>
        <strain evidence="1">Berkeley</strain>
    </source>
</reference>
<dbReference type="EMBL" id="AY061008">
    <property type="protein sequence ID" value="AAL28556.1"/>
    <property type="molecule type" value="mRNA"/>
</dbReference>
<organism evidence="1">
    <name type="scientific">Drosophila melanogaster</name>
    <name type="common">Fruit fly</name>
    <dbReference type="NCBI Taxonomy" id="7227"/>
    <lineage>
        <taxon>Eukaryota</taxon>
        <taxon>Metazoa</taxon>
        <taxon>Ecdysozoa</taxon>
        <taxon>Arthropoda</taxon>
        <taxon>Hexapoda</taxon>
        <taxon>Insecta</taxon>
        <taxon>Pterygota</taxon>
        <taxon>Neoptera</taxon>
        <taxon>Endopterygota</taxon>
        <taxon>Diptera</taxon>
        <taxon>Brachycera</taxon>
        <taxon>Muscomorpha</taxon>
        <taxon>Ephydroidea</taxon>
        <taxon>Drosophilidae</taxon>
        <taxon>Drosophila</taxon>
        <taxon>Sophophora</taxon>
    </lineage>
</organism>
<protein>
    <submittedName>
        <fullName evidence="1">HL02309p</fullName>
    </submittedName>
</protein>
<accession>Q7YXW1</accession>
<sequence length="111" mass="12666">MLEPMISWLAKKVDCSMTRRMCFSRFSSSFCTDRRAARNCSIVWAICSLLRHVFKSLTGGRPRRRSASIRKPLEWEEDRDSRNVMYRSLVIARASCSAGVGAPASTAIIFW</sequence>
<name>Q7YXW1_DROME</name>
<evidence type="ECO:0000313" key="1">
    <source>
        <dbReference type="EMBL" id="AAL28556.1"/>
    </source>
</evidence>